<feature type="region of interest" description="Disordered" evidence="9">
    <location>
        <begin position="625"/>
        <end position="685"/>
    </location>
</feature>
<accession>A0A7H8R9N0</accession>
<keyword evidence="7" id="KW-0539">Nucleus</keyword>
<dbReference type="Pfam" id="PF00172">
    <property type="entry name" value="Zn_clus"/>
    <property type="match status" value="1"/>
</dbReference>
<feature type="compositionally biased region" description="Low complexity" evidence="9">
    <location>
        <begin position="145"/>
        <end position="160"/>
    </location>
</feature>
<evidence type="ECO:0000256" key="6">
    <source>
        <dbReference type="ARBA" id="ARBA00023163"/>
    </source>
</evidence>
<keyword evidence="6" id="KW-0804">Transcription</keyword>
<dbReference type="GO" id="GO:0000981">
    <property type="term" value="F:DNA-binding transcription factor activity, RNA polymerase II-specific"/>
    <property type="evidence" value="ECO:0007669"/>
    <property type="project" value="InterPro"/>
</dbReference>
<dbReference type="Pfam" id="PF04082">
    <property type="entry name" value="Fungal_trans"/>
    <property type="match status" value="1"/>
</dbReference>
<feature type="compositionally biased region" description="Polar residues" evidence="9">
    <location>
        <begin position="783"/>
        <end position="792"/>
    </location>
</feature>
<feature type="region of interest" description="Disordered" evidence="9">
    <location>
        <begin position="105"/>
        <end position="165"/>
    </location>
</feature>
<evidence type="ECO:0000256" key="5">
    <source>
        <dbReference type="ARBA" id="ARBA00023125"/>
    </source>
</evidence>
<name>A0A7H8R9N0_TALRU</name>
<dbReference type="InterPro" id="IPR036864">
    <property type="entry name" value="Zn2-C6_fun-type_DNA-bd_sf"/>
</dbReference>
<dbReference type="RefSeq" id="XP_035348399.1">
    <property type="nucleotide sequence ID" value="XM_035492506.1"/>
</dbReference>
<sequence length="870" mass="94474">MPGILPMKVIKVGNNPQSRIAQACDRCRSKKIRCDGIRPCCSQCSAVGFECKTSDKLSRRAFPRGYTESLEERVRSLESEVRDLKNLLDEKDEKIELLSRIHSFGSPSQKSRYASPSTAAPGPVTPPESSKSTASDAEGTIYVQTGSSPSTKPTSNTPFTGPSSVRAFSSTLTTKVVERGTPSSSIPTKSLTSVAPKTFQSPHQTPALPPRMVSDQLISIYFQEWAPLYPVVHRPAILKAYDTYVTKSKSLQGEPHLVAQLNLIFGIAALSSKSRTNQNPAIFEKTWYPMVESLSGETSISSMQCLVLAQMYCLIKGDYQSLSRYRGLAIGMAQVLGLYQSQTRFALDPLATETRKKVFWCQFILDRFTAAATGLPVMLRENDIDIELPADVDDENVTETGFVPSVPGESTRLSTALALLEASKILGKVLGALYPSTAAYEISMSKLRGLSEELDTWHANLPSHLKLIFSQDKPSTNVTGSRSPLISLVYYYIRVLIHRPAACFGNSRLASASILAISDSSKHIVQILELLDERCLSLSLAVNRLEIVYSAGLGLLLQSLGLKRDSKLAKETQRTLLATRKQLEPESKVAAAEFRALTNIITGSNGDRQSSPSLKVQSLSPKKALQSLQSRFSPASNTGDVKGQGMSRRNTVAGSGALPESRRDENGHRQMRHASHQHSFQQSFGKRRTVDDLSADTNLDFYPVDVDGGTGMTCADSSNMPLSTADWELILGDLDRGHSNIFNGIYGGRECGSGPSHFDAVLSGYPSYATSYATTESARPASQELSPNTWSPDSGDLSHAYDGSSQSVHSRSEDGLGSTEDLLATEGIGMQQAGGINMGNSLKGIVIPSIDDEFIDLGFLDGWEQQMAMA</sequence>
<comment type="subcellular location">
    <subcellularLocation>
        <location evidence="1">Nucleus</location>
    </subcellularLocation>
</comment>
<evidence type="ECO:0000313" key="12">
    <source>
        <dbReference type="Proteomes" id="UP000509510"/>
    </source>
</evidence>
<evidence type="ECO:0000256" key="1">
    <source>
        <dbReference type="ARBA" id="ARBA00004123"/>
    </source>
</evidence>
<evidence type="ECO:0000256" key="8">
    <source>
        <dbReference type="SAM" id="Coils"/>
    </source>
</evidence>
<dbReference type="Gene3D" id="4.10.240.10">
    <property type="entry name" value="Zn(2)-C6 fungal-type DNA-binding domain"/>
    <property type="match status" value="1"/>
</dbReference>
<organism evidence="11 12">
    <name type="scientific">Talaromyces rugulosus</name>
    <name type="common">Penicillium rugulosum</name>
    <dbReference type="NCBI Taxonomy" id="121627"/>
    <lineage>
        <taxon>Eukaryota</taxon>
        <taxon>Fungi</taxon>
        <taxon>Dikarya</taxon>
        <taxon>Ascomycota</taxon>
        <taxon>Pezizomycotina</taxon>
        <taxon>Eurotiomycetes</taxon>
        <taxon>Eurotiomycetidae</taxon>
        <taxon>Eurotiales</taxon>
        <taxon>Trichocomaceae</taxon>
        <taxon>Talaromyces</taxon>
        <taxon>Talaromyces sect. Islandici</taxon>
    </lineage>
</organism>
<keyword evidence="12" id="KW-1185">Reference proteome</keyword>
<keyword evidence="3" id="KW-0862">Zinc</keyword>
<dbReference type="CDD" id="cd12148">
    <property type="entry name" value="fungal_TF_MHR"/>
    <property type="match status" value="1"/>
</dbReference>
<dbReference type="FunFam" id="4.10.240.10:FF:000007">
    <property type="entry name" value="C6 transcription factor FacB"/>
    <property type="match status" value="1"/>
</dbReference>
<dbReference type="GO" id="GO:0005634">
    <property type="term" value="C:nucleus"/>
    <property type="evidence" value="ECO:0007669"/>
    <property type="project" value="UniProtKB-SubCell"/>
</dbReference>
<dbReference type="SUPFAM" id="SSF57701">
    <property type="entry name" value="Zn2/Cys6 DNA-binding domain"/>
    <property type="match status" value="1"/>
</dbReference>
<dbReference type="PANTHER" id="PTHR46910:SF12">
    <property type="entry name" value="REGULATORY PROTEIN CAT8"/>
    <property type="match status" value="1"/>
</dbReference>
<dbReference type="GO" id="GO:0008270">
    <property type="term" value="F:zinc ion binding"/>
    <property type="evidence" value="ECO:0007669"/>
    <property type="project" value="InterPro"/>
</dbReference>
<dbReference type="AlphaFoldDB" id="A0A7H8R9N0"/>
<evidence type="ECO:0000259" key="10">
    <source>
        <dbReference type="PROSITE" id="PS50048"/>
    </source>
</evidence>
<evidence type="ECO:0000256" key="2">
    <source>
        <dbReference type="ARBA" id="ARBA00022723"/>
    </source>
</evidence>
<reference evidence="12" key="1">
    <citation type="submission" date="2020-06" db="EMBL/GenBank/DDBJ databases">
        <title>A chromosome-scale genome assembly of Talaromyces rugulosus W13939.</title>
        <authorList>
            <person name="Wang B."/>
            <person name="Guo L."/>
            <person name="Ye K."/>
            <person name="Wang L."/>
        </authorList>
    </citation>
    <scope>NUCLEOTIDE SEQUENCE [LARGE SCALE GENOMIC DNA]</scope>
    <source>
        <strain evidence="12">W13939</strain>
    </source>
</reference>
<dbReference type="GO" id="GO:0006351">
    <property type="term" value="P:DNA-templated transcription"/>
    <property type="evidence" value="ECO:0007669"/>
    <property type="project" value="InterPro"/>
</dbReference>
<dbReference type="CDD" id="cd15485">
    <property type="entry name" value="ZIP_Cat8"/>
    <property type="match status" value="1"/>
</dbReference>
<protein>
    <recommendedName>
        <fullName evidence="10">Zn(2)-C6 fungal-type domain-containing protein</fullName>
    </recommendedName>
</protein>
<dbReference type="SMART" id="SM00066">
    <property type="entry name" value="GAL4"/>
    <property type="match status" value="1"/>
</dbReference>
<dbReference type="InterPro" id="IPR001138">
    <property type="entry name" value="Zn2Cys6_DnaBD"/>
</dbReference>
<dbReference type="PROSITE" id="PS00463">
    <property type="entry name" value="ZN2_CY6_FUNGAL_1"/>
    <property type="match status" value="1"/>
</dbReference>
<dbReference type="GeneID" id="55996867"/>
<keyword evidence="4" id="KW-0805">Transcription regulation</keyword>
<dbReference type="KEGG" id="trg:TRUGW13939_09384"/>
<evidence type="ECO:0000313" key="11">
    <source>
        <dbReference type="EMBL" id="QKX62225.1"/>
    </source>
</evidence>
<dbReference type="Proteomes" id="UP000509510">
    <property type="component" value="Chromosome V"/>
</dbReference>
<keyword evidence="2" id="KW-0479">Metal-binding</keyword>
<feature type="compositionally biased region" description="Polar residues" evidence="9">
    <location>
        <begin position="625"/>
        <end position="639"/>
    </location>
</feature>
<evidence type="ECO:0000256" key="7">
    <source>
        <dbReference type="ARBA" id="ARBA00023242"/>
    </source>
</evidence>
<dbReference type="InterPro" id="IPR050987">
    <property type="entry name" value="AtrR-like"/>
</dbReference>
<evidence type="ECO:0000256" key="9">
    <source>
        <dbReference type="SAM" id="MobiDB-lite"/>
    </source>
</evidence>
<dbReference type="EMBL" id="CP055902">
    <property type="protein sequence ID" value="QKX62225.1"/>
    <property type="molecule type" value="Genomic_DNA"/>
</dbReference>
<evidence type="ECO:0000256" key="4">
    <source>
        <dbReference type="ARBA" id="ARBA00023015"/>
    </source>
</evidence>
<dbReference type="GO" id="GO:0003677">
    <property type="term" value="F:DNA binding"/>
    <property type="evidence" value="ECO:0007669"/>
    <property type="project" value="UniProtKB-KW"/>
</dbReference>
<dbReference type="CDD" id="cd00067">
    <property type="entry name" value="GAL4"/>
    <property type="match status" value="1"/>
</dbReference>
<dbReference type="PROSITE" id="PS50048">
    <property type="entry name" value="ZN2_CY6_FUNGAL_2"/>
    <property type="match status" value="1"/>
</dbReference>
<proteinExistence type="predicted"/>
<keyword evidence="8" id="KW-0175">Coiled coil</keyword>
<feature type="compositionally biased region" description="Polar residues" evidence="9">
    <location>
        <begin position="105"/>
        <end position="118"/>
    </location>
</feature>
<dbReference type="OrthoDB" id="10001928at2759"/>
<feature type="domain" description="Zn(2)-C6 fungal-type" evidence="10">
    <location>
        <begin position="23"/>
        <end position="53"/>
    </location>
</feature>
<gene>
    <name evidence="11" type="ORF">TRUGW13939_09384</name>
</gene>
<feature type="coiled-coil region" evidence="8">
    <location>
        <begin position="67"/>
        <end position="101"/>
    </location>
</feature>
<dbReference type="SMART" id="SM00906">
    <property type="entry name" value="Fungal_trans"/>
    <property type="match status" value="1"/>
</dbReference>
<evidence type="ECO:0000256" key="3">
    <source>
        <dbReference type="ARBA" id="ARBA00022833"/>
    </source>
</evidence>
<feature type="compositionally biased region" description="Polar residues" evidence="9">
    <location>
        <begin position="181"/>
        <end position="204"/>
    </location>
</feature>
<feature type="region of interest" description="Disordered" evidence="9">
    <location>
        <begin position="178"/>
        <end position="207"/>
    </location>
</feature>
<dbReference type="InterPro" id="IPR007219">
    <property type="entry name" value="XnlR_reg_dom"/>
</dbReference>
<feature type="region of interest" description="Disordered" evidence="9">
    <location>
        <begin position="776"/>
        <end position="817"/>
    </location>
</feature>
<keyword evidence="5" id="KW-0238">DNA-binding</keyword>
<dbReference type="PANTHER" id="PTHR46910">
    <property type="entry name" value="TRANSCRIPTION FACTOR PDR1"/>
    <property type="match status" value="1"/>
</dbReference>